<accession>A0A1L9VI62</accession>
<reference evidence="2" key="1">
    <citation type="journal article" date="2017" name="Genome Biol.">
        <title>Comparative genomics reveals high biological diversity and specific adaptations in the industrially and medically important fungal genus Aspergillus.</title>
        <authorList>
            <person name="de Vries R.P."/>
            <person name="Riley R."/>
            <person name="Wiebenga A."/>
            <person name="Aguilar-Osorio G."/>
            <person name="Amillis S."/>
            <person name="Uchima C.A."/>
            <person name="Anderluh G."/>
            <person name="Asadollahi M."/>
            <person name="Askin M."/>
            <person name="Barry K."/>
            <person name="Battaglia E."/>
            <person name="Bayram O."/>
            <person name="Benocci T."/>
            <person name="Braus-Stromeyer S.A."/>
            <person name="Caldana C."/>
            <person name="Canovas D."/>
            <person name="Cerqueira G.C."/>
            <person name="Chen F."/>
            <person name="Chen W."/>
            <person name="Choi C."/>
            <person name="Clum A."/>
            <person name="Dos Santos R.A."/>
            <person name="Damasio A.R."/>
            <person name="Diallinas G."/>
            <person name="Emri T."/>
            <person name="Fekete E."/>
            <person name="Flipphi M."/>
            <person name="Freyberg S."/>
            <person name="Gallo A."/>
            <person name="Gournas C."/>
            <person name="Habgood R."/>
            <person name="Hainaut M."/>
            <person name="Harispe M.L."/>
            <person name="Henrissat B."/>
            <person name="Hilden K.S."/>
            <person name="Hope R."/>
            <person name="Hossain A."/>
            <person name="Karabika E."/>
            <person name="Karaffa L."/>
            <person name="Karanyi Z."/>
            <person name="Krasevec N."/>
            <person name="Kuo A."/>
            <person name="Kusch H."/>
            <person name="LaButti K."/>
            <person name="Lagendijk E.L."/>
            <person name="Lapidus A."/>
            <person name="Levasseur A."/>
            <person name="Lindquist E."/>
            <person name="Lipzen A."/>
            <person name="Logrieco A.F."/>
            <person name="MacCabe A."/>
            <person name="Maekelae M.R."/>
            <person name="Malavazi I."/>
            <person name="Melin P."/>
            <person name="Meyer V."/>
            <person name="Mielnichuk N."/>
            <person name="Miskei M."/>
            <person name="Molnar A.P."/>
            <person name="Mule G."/>
            <person name="Ngan C.Y."/>
            <person name="Orejas M."/>
            <person name="Orosz E."/>
            <person name="Ouedraogo J.P."/>
            <person name="Overkamp K.M."/>
            <person name="Park H.-S."/>
            <person name="Perrone G."/>
            <person name="Piumi F."/>
            <person name="Punt P.J."/>
            <person name="Ram A.F."/>
            <person name="Ramon A."/>
            <person name="Rauscher S."/>
            <person name="Record E."/>
            <person name="Riano-Pachon D.M."/>
            <person name="Robert V."/>
            <person name="Roehrig J."/>
            <person name="Ruller R."/>
            <person name="Salamov A."/>
            <person name="Salih N.S."/>
            <person name="Samson R.A."/>
            <person name="Sandor E."/>
            <person name="Sanguinetti M."/>
            <person name="Schuetze T."/>
            <person name="Sepcic K."/>
            <person name="Shelest E."/>
            <person name="Sherlock G."/>
            <person name="Sophianopoulou V."/>
            <person name="Squina F.M."/>
            <person name="Sun H."/>
            <person name="Susca A."/>
            <person name="Todd R.B."/>
            <person name="Tsang A."/>
            <person name="Unkles S.E."/>
            <person name="van de Wiele N."/>
            <person name="van Rossen-Uffink D."/>
            <person name="Oliveira J.V."/>
            <person name="Vesth T.C."/>
            <person name="Visser J."/>
            <person name="Yu J.-H."/>
            <person name="Zhou M."/>
            <person name="Andersen M.R."/>
            <person name="Archer D.B."/>
            <person name="Baker S.E."/>
            <person name="Benoit I."/>
            <person name="Brakhage A.A."/>
            <person name="Braus G.H."/>
            <person name="Fischer R."/>
            <person name="Frisvad J.C."/>
            <person name="Goldman G.H."/>
            <person name="Houbraken J."/>
            <person name="Oakley B."/>
            <person name="Pocsi I."/>
            <person name="Scazzocchio C."/>
            <person name="Seiboth B."/>
            <person name="vanKuyk P.A."/>
            <person name="Wortman J."/>
            <person name="Dyer P.S."/>
            <person name="Grigoriev I.V."/>
        </authorList>
    </citation>
    <scope>NUCLEOTIDE SEQUENCE [LARGE SCALE GENOMIC DNA]</scope>
    <source>
        <strain evidence="2">CBS 516.65</strain>
    </source>
</reference>
<dbReference type="GeneID" id="34463091"/>
<name>A0A1L9VI62_ASPGL</name>
<keyword evidence="2" id="KW-1185">Reference proteome</keyword>
<dbReference type="EMBL" id="KV878899">
    <property type="protein sequence ID" value="OJJ83562.1"/>
    <property type="molecule type" value="Genomic_DNA"/>
</dbReference>
<dbReference type="RefSeq" id="XP_022400260.1">
    <property type="nucleotide sequence ID" value="XM_022546830.1"/>
</dbReference>
<organism evidence="1 2">
    <name type="scientific">Aspergillus glaucus CBS 516.65</name>
    <dbReference type="NCBI Taxonomy" id="1160497"/>
    <lineage>
        <taxon>Eukaryota</taxon>
        <taxon>Fungi</taxon>
        <taxon>Dikarya</taxon>
        <taxon>Ascomycota</taxon>
        <taxon>Pezizomycotina</taxon>
        <taxon>Eurotiomycetes</taxon>
        <taxon>Eurotiomycetidae</taxon>
        <taxon>Eurotiales</taxon>
        <taxon>Aspergillaceae</taxon>
        <taxon>Aspergillus</taxon>
        <taxon>Aspergillus subgen. Aspergillus</taxon>
    </lineage>
</organism>
<proteinExistence type="predicted"/>
<sequence length="66" mass="7550">MKIQHGPDRWGIREIPNKEPFPTFVGTYNAADRPRTEEIRHAFDSSSANSFQETLSIDMVDGGWNK</sequence>
<gene>
    <name evidence="1" type="ORF">ASPGLDRAFT_48114</name>
</gene>
<dbReference type="AlphaFoldDB" id="A0A1L9VI62"/>
<evidence type="ECO:0000313" key="2">
    <source>
        <dbReference type="Proteomes" id="UP000184300"/>
    </source>
</evidence>
<dbReference type="VEuPathDB" id="FungiDB:ASPGLDRAFT_48114"/>
<protein>
    <submittedName>
        <fullName evidence="1">Uncharacterized protein</fullName>
    </submittedName>
</protein>
<evidence type="ECO:0000313" key="1">
    <source>
        <dbReference type="EMBL" id="OJJ83562.1"/>
    </source>
</evidence>
<dbReference type="Proteomes" id="UP000184300">
    <property type="component" value="Unassembled WGS sequence"/>
</dbReference>